<accession>A0A803NG08</accession>
<dbReference type="SUPFAM" id="SSF53098">
    <property type="entry name" value="Ribonuclease H-like"/>
    <property type="match status" value="1"/>
</dbReference>
<dbReference type="InterPro" id="IPR012337">
    <property type="entry name" value="RNaseH-like_sf"/>
</dbReference>
<evidence type="ECO:0000259" key="1">
    <source>
        <dbReference type="Pfam" id="PF13456"/>
    </source>
</evidence>
<dbReference type="Gene3D" id="3.30.420.10">
    <property type="entry name" value="Ribonuclease H-like superfamily/Ribonuclease H"/>
    <property type="match status" value="1"/>
</dbReference>
<dbReference type="PANTHER" id="PTHR33116:SF86">
    <property type="entry name" value="REVERSE TRANSCRIPTASE DOMAIN-CONTAINING PROTEIN"/>
    <property type="match status" value="1"/>
</dbReference>
<evidence type="ECO:0008006" key="5">
    <source>
        <dbReference type="Google" id="ProtNLM"/>
    </source>
</evidence>
<sequence>MKSSIFFSKNTDDRVKHNICTILGMSEANEQSTYLGLPNTMGRNKNAILGFLKEKMQRRIEGWDSKLLSRAGKEVLIKTVAQSLPNYAISVFLLNKGMCEEMESMMCSFWWRTSNKSTKGIHWMSWDRMCVPKDRGGLGFRKLRDFNIALLGKQGWRLMSNPQSLVGRIFKSRYFPRGSFLDAELGSNPSFIWRSLMEAQSLVKEGCRIALGSGMGTSIMKDPWLLDMSYPYITTVNQAIVDRTVDSLMVMGERRWDVDLVLDIFNKRDADLIRSMPLFSSVGYDKLQWCFEKDGEYSVSSAYNHIQDKKFLNVAVGEIQFWKRFWKTKVPPKALNLVWRAVTNCLPTRIQLITKHVHVQRSYPRLSVCKMVFSIGAKNKPYILTGLWRQLLHGTMLNINRQLCCAGLYGKLGMIKFGKGGELWMKSIGNTIKINVDASIFEDQNRYGFGWVARNNEGRLLWAKNGSRWGKVSAEFVEAMGLKEVLSWLKERNLSNVVVESDSLVTIQAIRSSISFCSSFGFCISECQRLISSLSNVDVCFVKRSANRVAHHLARASDSLADCTYRESTIPATIMDVIHRDI</sequence>
<reference evidence="3" key="2">
    <citation type="submission" date="2021-03" db="UniProtKB">
        <authorList>
            <consortium name="EnsemblPlants"/>
        </authorList>
    </citation>
    <scope>IDENTIFICATION</scope>
</reference>
<name>A0A803NG08_CANSA</name>
<evidence type="ECO:0000313" key="3">
    <source>
        <dbReference type="EnsemblPlants" id="cds.evm.model.01.1201"/>
    </source>
</evidence>
<evidence type="ECO:0000313" key="4">
    <source>
        <dbReference type="Proteomes" id="UP000596661"/>
    </source>
</evidence>
<evidence type="ECO:0000259" key="2">
    <source>
        <dbReference type="Pfam" id="PF13966"/>
    </source>
</evidence>
<dbReference type="InterPro" id="IPR036397">
    <property type="entry name" value="RNaseH_sf"/>
</dbReference>
<feature type="domain" description="Reverse transcriptase zinc-binding" evidence="2">
    <location>
        <begin position="297"/>
        <end position="360"/>
    </location>
</feature>
<dbReference type="Pfam" id="PF13966">
    <property type="entry name" value="zf-RVT"/>
    <property type="match status" value="1"/>
</dbReference>
<dbReference type="Pfam" id="PF13456">
    <property type="entry name" value="RVT_3"/>
    <property type="match status" value="1"/>
</dbReference>
<dbReference type="CDD" id="cd06222">
    <property type="entry name" value="RNase_H_like"/>
    <property type="match status" value="1"/>
</dbReference>
<dbReference type="Proteomes" id="UP000596661">
    <property type="component" value="Chromosome 1"/>
</dbReference>
<dbReference type="PANTHER" id="PTHR33116">
    <property type="entry name" value="REVERSE TRANSCRIPTASE ZINC-BINDING DOMAIN-CONTAINING PROTEIN-RELATED-RELATED"/>
    <property type="match status" value="1"/>
</dbReference>
<dbReference type="GO" id="GO:0003676">
    <property type="term" value="F:nucleic acid binding"/>
    <property type="evidence" value="ECO:0007669"/>
    <property type="project" value="InterPro"/>
</dbReference>
<dbReference type="GO" id="GO:0004523">
    <property type="term" value="F:RNA-DNA hybrid ribonuclease activity"/>
    <property type="evidence" value="ECO:0007669"/>
    <property type="project" value="InterPro"/>
</dbReference>
<proteinExistence type="predicted"/>
<reference evidence="3" key="1">
    <citation type="submission" date="2018-11" db="EMBL/GenBank/DDBJ databases">
        <authorList>
            <person name="Grassa J C."/>
        </authorList>
    </citation>
    <scope>NUCLEOTIDE SEQUENCE [LARGE SCALE GENOMIC DNA]</scope>
</reference>
<dbReference type="InterPro" id="IPR026960">
    <property type="entry name" value="RVT-Znf"/>
</dbReference>
<dbReference type="InterPro" id="IPR044730">
    <property type="entry name" value="RNase_H-like_dom_plant"/>
</dbReference>
<organism evidence="3 4">
    <name type="scientific">Cannabis sativa</name>
    <name type="common">Hemp</name>
    <name type="synonym">Marijuana</name>
    <dbReference type="NCBI Taxonomy" id="3483"/>
    <lineage>
        <taxon>Eukaryota</taxon>
        <taxon>Viridiplantae</taxon>
        <taxon>Streptophyta</taxon>
        <taxon>Embryophyta</taxon>
        <taxon>Tracheophyta</taxon>
        <taxon>Spermatophyta</taxon>
        <taxon>Magnoliopsida</taxon>
        <taxon>eudicotyledons</taxon>
        <taxon>Gunneridae</taxon>
        <taxon>Pentapetalae</taxon>
        <taxon>rosids</taxon>
        <taxon>fabids</taxon>
        <taxon>Rosales</taxon>
        <taxon>Cannabaceae</taxon>
        <taxon>Cannabis</taxon>
    </lineage>
</organism>
<dbReference type="AlphaFoldDB" id="A0A803NG08"/>
<dbReference type="InterPro" id="IPR002156">
    <property type="entry name" value="RNaseH_domain"/>
</dbReference>
<feature type="domain" description="RNase H type-1" evidence="1">
    <location>
        <begin position="435"/>
        <end position="556"/>
    </location>
</feature>
<dbReference type="EMBL" id="UZAU01000023">
    <property type="status" value="NOT_ANNOTATED_CDS"/>
    <property type="molecule type" value="Genomic_DNA"/>
</dbReference>
<protein>
    <recommendedName>
        <fullName evidence="5">RNase H type-1 domain-containing protein</fullName>
    </recommendedName>
</protein>
<keyword evidence="4" id="KW-1185">Reference proteome</keyword>
<dbReference type="Gramene" id="evm.model.01.1201">
    <property type="protein sequence ID" value="cds.evm.model.01.1201"/>
    <property type="gene ID" value="evm.TU.01.1201"/>
</dbReference>
<dbReference type="EnsemblPlants" id="evm.model.01.1201">
    <property type="protein sequence ID" value="cds.evm.model.01.1201"/>
    <property type="gene ID" value="evm.TU.01.1201"/>
</dbReference>